<dbReference type="RefSeq" id="WP_129992754.1">
    <property type="nucleotide sequence ID" value="NZ_QOHL01000035.1"/>
</dbReference>
<name>A0A4Q6IAI2_9RICK</name>
<dbReference type="InterPro" id="IPR002566">
    <property type="entry name" value="Msp4_OMP-like"/>
</dbReference>
<organism evidence="2 3">
    <name type="scientific">Ehrlichia minasensis</name>
    <dbReference type="NCBI Taxonomy" id="1242993"/>
    <lineage>
        <taxon>Bacteria</taxon>
        <taxon>Pseudomonadati</taxon>
        <taxon>Pseudomonadota</taxon>
        <taxon>Alphaproteobacteria</taxon>
        <taxon>Rickettsiales</taxon>
        <taxon>Anaplasmataceae</taxon>
        <taxon>Ehrlichia</taxon>
    </lineage>
</organism>
<protein>
    <submittedName>
        <fullName evidence="2">P44/Msp2 family outer membrane protein</fullName>
    </submittedName>
</protein>
<keyword evidence="3" id="KW-1185">Reference proteome</keyword>
<accession>A0A4Q6IAI2</accession>
<comment type="caution">
    <text evidence="2">The sequence shown here is derived from an EMBL/GenBank/DDBJ whole genome shotgun (WGS) entry which is preliminary data.</text>
</comment>
<proteinExistence type="predicted"/>
<sequence length="52" mass="5654">FAGGHFHRVVDNKFKGIPALLPDGSNIEVQPSATVILDVCHFGIEVGSRFNF</sequence>
<feature type="domain" description="Msp4/OMP-like" evidence="1">
    <location>
        <begin position="1"/>
        <end position="52"/>
    </location>
</feature>
<dbReference type="AlphaFoldDB" id="A0A4Q6IAI2"/>
<evidence type="ECO:0000259" key="1">
    <source>
        <dbReference type="Pfam" id="PF01617"/>
    </source>
</evidence>
<evidence type="ECO:0000313" key="2">
    <source>
        <dbReference type="EMBL" id="RZB12308.1"/>
    </source>
</evidence>
<dbReference type="EMBL" id="QOHL01000035">
    <property type="protein sequence ID" value="RZB12308.1"/>
    <property type="molecule type" value="Genomic_DNA"/>
</dbReference>
<reference evidence="2 3" key="1">
    <citation type="submission" date="2018-06" db="EMBL/GenBank/DDBJ databases">
        <title>Complete Genome Sequence of Ehrlichia minasensis Isolated From Cattle.</title>
        <authorList>
            <person name="Aguiar D.M."/>
            <person name="Araujo J.P.A.Jr."/>
            <person name="Nakazato L."/>
            <person name="Bard E."/>
            <person name="Cabezas-Cruz A."/>
        </authorList>
    </citation>
    <scope>NUCLEOTIDE SEQUENCE [LARGE SCALE GENOMIC DNA]</scope>
    <source>
        <strain evidence="2 3">B11</strain>
    </source>
</reference>
<feature type="non-terminal residue" evidence="2">
    <location>
        <position position="1"/>
    </location>
</feature>
<evidence type="ECO:0000313" key="3">
    <source>
        <dbReference type="Proteomes" id="UP000293377"/>
    </source>
</evidence>
<dbReference type="Proteomes" id="UP000293377">
    <property type="component" value="Unassembled WGS sequence"/>
</dbReference>
<dbReference type="Pfam" id="PF01617">
    <property type="entry name" value="Surface_Ag_2"/>
    <property type="match status" value="1"/>
</dbReference>
<gene>
    <name evidence="2" type="ORF">DRF75_04840</name>
</gene>